<keyword evidence="11" id="KW-0539">Nucleus</keyword>
<evidence type="ECO:0000256" key="1">
    <source>
        <dbReference type="ARBA" id="ARBA00004123"/>
    </source>
</evidence>
<dbReference type="OMA" id="DAGGRKW"/>
<keyword evidence="5" id="KW-0677">Repeat</keyword>
<dbReference type="FunFam" id="3.30.160.60:FF:000109">
    <property type="entry name" value="Transcriptional repressor protein YY1"/>
    <property type="match status" value="1"/>
</dbReference>
<evidence type="ECO:0000313" key="15">
    <source>
        <dbReference type="Proteomes" id="UP000694388"/>
    </source>
</evidence>
<dbReference type="InterPro" id="IPR036236">
    <property type="entry name" value="Znf_C2H2_sf"/>
</dbReference>
<dbReference type="GO" id="GO:0005667">
    <property type="term" value="C:transcription regulator complex"/>
    <property type="evidence" value="ECO:0007669"/>
    <property type="project" value="TreeGrafter"/>
</dbReference>
<dbReference type="GeneTree" id="ENSGT00940000154763"/>
<reference evidence="14" key="1">
    <citation type="submission" date="2025-08" db="UniProtKB">
        <authorList>
            <consortium name="Ensembl"/>
        </authorList>
    </citation>
    <scope>IDENTIFICATION</scope>
</reference>
<proteinExistence type="inferred from homology"/>
<sequence length="339" mass="37083">MESAEPLYITEGGDMPAEIVELQEIEVETIPLESDGDSVGIIALQALAEEAGPGGQEVILVQRHEEVVADDDDDDDDDSALNISGFDDQILIPVGDDNLLQQNLMVPSSRSRVKKGTSSVFGIGGIGGCSGGVSKKSIPRRSYQLEAGELELESRPARRWEQKRVQIKTLEGEFSVTMWASAEDKKSDVEPEDVVEEVVSASSPVPDYTEYITGKKLPPGGIPGVDLSDPKQLAEFARMKPRKPKEEDSPRTIACPHKGCNKMFRDNSAMRKHLHTHGPRVHVCAECGKAFVESSKLKRHQLVHTGEKPFQFTAPSVVSVISDVGVFTSDIEVKLLYFE</sequence>
<feature type="domain" description="C2H2-type" evidence="13">
    <location>
        <begin position="253"/>
        <end position="277"/>
    </location>
</feature>
<evidence type="ECO:0000256" key="7">
    <source>
        <dbReference type="ARBA" id="ARBA00022833"/>
    </source>
</evidence>
<dbReference type="Gene3D" id="3.30.160.60">
    <property type="entry name" value="Classic Zinc Finger"/>
    <property type="match status" value="2"/>
</dbReference>
<dbReference type="PANTHER" id="PTHR14003:SF19">
    <property type="entry name" value="YY2 TRANSCRIPTION FACTOR"/>
    <property type="match status" value="1"/>
</dbReference>
<comment type="similarity">
    <text evidence="2">Belongs to the YY transcription factor family.</text>
</comment>
<dbReference type="GO" id="GO:0008270">
    <property type="term" value="F:zinc ion binding"/>
    <property type="evidence" value="ECO:0007669"/>
    <property type="project" value="UniProtKB-KW"/>
</dbReference>
<dbReference type="SMART" id="SM00355">
    <property type="entry name" value="ZnF_C2H2"/>
    <property type="match status" value="2"/>
</dbReference>
<dbReference type="Pfam" id="PF00096">
    <property type="entry name" value="zf-C2H2"/>
    <property type="match status" value="2"/>
</dbReference>
<keyword evidence="4" id="KW-0479">Metal-binding</keyword>
<organism evidence="14 15">
    <name type="scientific">Eptatretus burgeri</name>
    <name type="common">Inshore hagfish</name>
    <dbReference type="NCBI Taxonomy" id="7764"/>
    <lineage>
        <taxon>Eukaryota</taxon>
        <taxon>Metazoa</taxon>
        <taxon>Chordata</taxon>
        <taxon>Craniata</taxon>
        <taxon>Vertebrata</taxon>
        <taxon>Cyclostomata</taxon>
        <taxon>Myxini</taxon>
        <taxon>Myxiniformes</taxon>
        <taxon>Myxinidae</taxon>
        <taxon>Eptatretinae</taxon>
        <taxon>Eptatretus</taxon>
    </lineage>
</organism>
<evidence type="ECO:0000256" key="12">
    <source>
        <dbReference type="PROSITE-ProRule" id="PRU00042"/>
    </source>
</evidence>
<dbReference type="PROSITE" id="PS00028">
    <property type="entry name" value="ZINC_FINGER_C2H2_1"/>
    <property type="match status" value="1"/>
</dbReference>
<name>A0A8C4N2W5_EPTBU</name>
<comment type="subcellular location">
    <subcellularLocation>
        <location evidence="1">Nucleus</location>
    </subcellularLocation>
</comment>
<evidence type="ECO:0000256" key="6">
    <source>
        <dbReference type="ARBA" id="ARBA00022771"/>
    </source>
</evidence>
<keyword evidence="6 12" id="KW-0863">Zinc-finger</keyword>
<keyword evidence="8" id="KW-0805">Transcription regulation</keyword>
<dbReference type="GO" id="GO:0000978">
    <property type="term" value="F:RNA polymerase II cis-regulatory region sequence-specific DNA binding"/>
    <property type="evidence" value="ECO:0007669"/>
    <property type="project" value="TreeGrafter"/>
</dbReference>
<keyword evidence="7" id="KW-0862">Zinc</keyword>
<evidence type="ECO:0000256" key="4">
    <source>
        <dbReference type="ARBA" id="ARBA00022723"/>
    </source>
</evidence>
<dbReference type="GO" id="GO:0000785">
    <property type="term" value="C:chromatin"/>
    <property type="evidence" value="ECO:0007669"/>
    <property type="project" value="TreeGrafter"/>
</dbReference>
<dbReference type="InterPro" id="IPR017114">
    <property type="entry name" value="YY1-like"/>
</dbReference>
<dbReference type="FunFam" id="3.30.160.60:FF:000174">
    <property type="entry name" value="Transcriptional repressor protein YY1"/>
    <property type="match status" value="1"/>
</dbReference>
<protein>
    <submittedName>
        <fullName evidence="14">YY1 transcription factor a</fullName>
    </submittedName>
</protein>
<dbReference type="InterPro" id="IPR013087">
    <property type="entry name" value="Znf_C2H2_type"/>
</dbReference>
<evidence type="ECO:0000256" key="9">
    <source>
        <dbReference type="ARBA" id="ARBA00023159"/>
    </source>
</evidence>
<dbReference type="AlphaFoldDB" id="A0A8C4N2W5"/>
<dbReference type="GO" id="GO:0000981">
    <property type="term" value="F:DNA-binding transcription factor activity, RNA polymerase II-specific"/>
    <property type="evidence" value="ECO:0007669"/>
    <property type="project" value="TreeGrafter"/>
</dbReference>
<evidence type="ECO:0000313" key="14">
    <source>
        <dbReference type="Ensembl" id="ENSEBUP00000000621.1"/>
    </source>
</evidence>
<keyword evidence="15" id="KW-1185">Reference proteome</keyword>
<keyword evidence="10" id="KW-0804">Transcription</keyword>
<feature type="domain" description="C2H2-type" evidence="13">
    <location>
        <begin position="282"/>
        <end position="309"/>
    </location>
</feature>
<evidence type="ECO:0000256" key="10">
    <source>
        <dbReference type="ARBA" id="ARBA00023163"/>
    </source>
</evidence>
<evidence type="ECO:0000256" key="3">
    <source>
        <dbReference type="ARBA" id="ARBA00022491"/>
    </source>
</evidence>
<reference evidence="14" key="2">
    <citation type="submission" date="2025-09" db="UniProtKB">
        <authorList>
            <consortium name="Ensembl"/>
        </authorList>
    </citation>
    <scope>IDENTIFICATION</scope>
</reference>
<dbReference type="PANTHER" id="PTHR14003">
    <property type="entry name" value="TRANSCRIPTIONAL REPRESSOR PROTEIN YY"/>
    <property type="match status" value="1"/>
</dbReference>
<dbReference type="Proteomes" id="UP000694388">
    <property type="component" value="Unplaced"/>
</dbReference>
<accession>A0A8C4N2W5</accession>
<dbReference type="PIRSF" id="PIRSF037113">
    <property type="entry name" value="TF_Yin_yang"/>
    <property type="match status" value="1"/>
</dbReference>
<dbReference type="Ensembl" id="ENSEBUT00000000925.1">
    <property type="protein sequence ID" value="ENSEBUP00000000621.1"/>
    <property type="gene ID" value="ENSEBUG00000000723.1"/>
</dbReference>
<evidence type="ECO:0000259" key="13">
    <source>
        <dbReference type="PROSITE" id="PS50157"/>
    </source>
</evidence>
<evidence type="ECO:0000256" key="8">
    <source>
        <dbReference type="ARBA" id="ARBA00023015"/>
    </source>
</evidence>
<evidence type="ECO:0000256" key="2">
    <source>
        <dbReference type="ARBA" id="ARBA00006232"/>
    </source>
</evidence>
<dbReference type="SUPFAM" id="SSF57667">
    <property type="entry name" value="beta-beta-alpha zinc fingers"/>
    <property type="match status" value="1"/>
</dbReference>
<evidence type="ECO:0000256" key="5">
    <source>
        <dbReference type="ARBA" id="ARBA00022737"/>
    </source>
</evidence>
<dbReference type="GO" id="GO:0031519">
    <property type="term" value="C:PcG protein complex"/>
    <property type="evidence" value="ECO:0007669"/>
    <property type="project" value="TreeGrafter"/>
</dbReference>
<dbReference type="PROSITE" id="PS50157">
    <property type="entry name" value="ZINC_FINGER_C2H2_2"/>
    <property type="match status" value="2"/>
</dbReference>
<keyword evidence="9" id="KW-0010">Activator</keyword>
<keyword evidence="3" id="KW-0678">Repressor</keyword>
<evidence type="ECO:0000256" key="11">
    <source>
        <dbReference type="ARBA" id="ARBA00023242"/>
    </source>
</evidence>